<evidence type="ECO:0000256" key="2">
    <source>
        <dbReference type="SAM" id="Phobius"/>
    </source>
</evidence>
<dbReference type="PANTHER" id="PTHR34883:SF15">
    <property type="entry name" value="EXTRACELLULAR SERINE-RICH PROTEIN"/>
    <property type="match status" value="1"/>
</dbReference>
<name>A0A9P3PXB7_LYOSH</name>
<dbReference type="Proteomes" id="UP001063166">
    <property type="component" value="Unassembled WGS sequence"/>
</dbReference>
<dbReference type="Gene3D" id="2.60.40.420">
    <property type="entry name" value="Cupredoxins - blue copper proteins"/>
    <property type="match status" value="1"/>
</dbReference>
<keyword evidence="5" id="KW-1185">Reference proteome</keyword>
<evidence type="ECO:0000313" key="5">
    <source>
        <dbReference type="Proteomes" id="UP001063166"/>
    </source>
</evidence>
<gene>
    <name evidence="4" type="ORF">LshimejAT787_1204260</name>
</gene>
<feature type="region of interest" description="Disordered" evidence="1">
    <location>
        <begin position="150"/>
        <end position="176"/>
    </location>
</feature>
<feature type="signal peptide" evidence="3">
    <location>
        <begin position="1"/>
        <end position="18"/>
    </location>
</feature>
<dbReference type="InterPro" id="IPR008972">
    <property type="entry name" value="Cupredoxin"/>
</dbReference>
<keyword evidence="2" id="KW-1133">Transmembrane helix</keyword>
<dbReference type="OrthoDB" id="2331100at2759"/>
<evidence type="ECO:0000256" key="3">
    <source>
        <dbReference type="SAM" id="SignalP"/>
    </source>
</evidence>
<organism evidence="4 5">
    <name type="scientific">Lyophyllum shimeji</name>
    <name type="common">Hon-shimeji</name>
    <name type="synonym">Tricholoma shimeji</name>
    <dbReference type="NCBI Taxonomy" id="47721"/>
    <lineage>
        <taxon>Eukaryota</taxon>
        <taxon>Fungi</taxon>
        <taxon>Dikarya</taxon>
        <taxon>Basidiomycota</taxon>
        <taxon>Agaricomycotina</taxon>
        <taxon>Agaricomycetes</taxon>
        <taxon>Agaricomycetidae</taxon>
        <taxon>Agaricales</taxon>
        <taxon>Tricholomatineae</taxon>
        <taxon>Lyophyllaceae</taxon>
        <taxon>Lyophyllum</taxon>
    </lineage>
</organism>
<dbReference type="EMBL" id="BRPK01000012">
    <property type="protein sequence ID" value="GLB42977.1"/>
    <property type="molecule type" value="Genomic_DNA"/>
</dbReference>
<reference evidence="4" key="1">
    <citation type="submission" date="2022-07" db="EMBL/GenBank/DDBJ databases">
        <title>The genome of Lyophyllum shimeji provides insight into the initial evolution of ectomycorrhizal fungal genome.</title>
        <authorList>
            <person name="Kobayashi Y."/>
            <person name="Shibata T."/>
            <person name="Hirakawa H."/>
            <person name="Shigenobu S."/>
            <person name="Nishiyama T."/>
            <person name="Yamada A."/>
            <person name="Hasebe M."/>
            <person name="Kawaguchi M."/>
        </authorList>
    </citation>
    <scope>NUCLEOTIDE SEQUENCE</scope>
    <source>
        <strain evidence="4">AT787</strain>
    </source>
</reference>
<evidence type="ECO:0008006" key="6">
    <source>
        <dbReference type="Google" id="ProtNLM"/>
    </source>
</evidence>
<proteinExistence type="predicted"/>
<dbReference type="PANTHER" id="PTHR34883">
    <property type="entry name" value="SERINE-RICH PROTEIN, PUTATIVE-RELATED-RELATED"/>
    <property type="match status" value="1"/>
</dbReference>
<dbReference type="CDD" id="cd00920">
    <property type="entry name" value="Cupredoxin"/>
    <property type="match status" value="1"/>
</dbReference>
<dbReference type="InterPro" id="IPR052953">
    <property type="entry name" value="Ser-rich/MCO-related"/>
</dbReference>
<dbReference type="AlphaFoldDB" id="A0A9P3PXB7"/>
<sequence length="240" mass="23908">MRLLAAIIAFSVPLLAVAQNNPVILVGSTSDAPGGIFQFLPPSINATNGTTITFRFTGAPGNHSVTQSTFSDPCNPMPGGFDSGWVFIPPNNVSTAPEWNLTITNTSTPLWFFCKQLVPLTHCSAGMVGAINAPASGNLTFDNYKSNAQKFQGPSGQGEGSLVGHGASASSGPGPSVSGAQFFTASPVSSASGSASGTAPPSPSRTNAPNAAVGLLASASSVCTLVIALGVAAGAVLSVA</sequence>
<keyword evidence="2" id="KW-0812">Transmembrane</keyword>
<evidence type="ECO:0000313" key="4">
    <source>
        <dbReference type="EMBL" id="GLB42977.1"/>
    </source>
</evidence>
<keyword evidence="3" id="KW-0732">Signal</keyword>
<keyword evidence="2" id="KW-0472">Membrane</keyword>
<evidence type="ECO:0000256" key="1">
    <source>
        <dbReference type="SAM" id="MobiDB-lite"/>
    </source>
</evidence>
<feature type="compositionally biased region" description="Low complexity" evidence="1">
    <location>
        <begin position="164"/>
        <end position="176"/>
    </location>
</feature>
<protein>
    <recommendedName>
        <fullName evidence="6">Extracellular serine-rich protein</fullName>
    </recommendedName>
</protein>
<feature type="chain" id="PRO_5040216830" description="Extracellular serine-rich protein" evidence="3">
    <location>
        <begin position="19"/>
        <end position="240"/>
    </location>
</feature>
<accession>A0A9P3PXB7</accession>
<dbReference type="SUPFAM" id="SSF49503">
    <property type="entry name" value="Cupredoxins"/>
    <property type="match status" value="1"/>
</dbReference>
<comment type="caution">
    <text evidence="4">The sequence shown here is derived from an EMBL/GenBank/DDBJ whole genome shotgun (WGS) entry which is preliminary data.</text>
</comment>
<feature type="transmembrane region" description="Helical" evidence="2">
    <location>
        <begin position="211"/>
        <end position="237"/>
    </location>
</feature>